<reference evidence="10 11" key="1">
    <citation type="submission" date="2018-12" db="EMBL/GenBank/DDBJ databases">
        <authorList>
            <person name="Chong R.A."/>
        </authorList>
    </citation>
    <scope>NUCLEOTIDE SEQUENCE [LARGE SCALE GENOMIC DNA]</scope>
    <source>
        <strain evidence="10 11">Hta</strain>
    </source>
</reference>
<evidence type="ECO:0000256" key="6">
    <source>
        <dbReference type="ARBA" id="ARBA00023143"/>
    </source>
</evidence>
<dbReference type="Proteomes" id="UP000298773">
    <property type="component" value="Chromosome"/>
</dbReference>
<comment type="similarity">
    <text evidence="3 7">Belongs to the flagella basal body rod proteins family.</text>
</comment>
<evidence type="ECO:0000313" key="11">
    <source>
        <dbReference type="Proteomes" id="UP000298773"/>
    </source>
</evidence>
<dbReference type="GO" id="GO:0005576">
    <property type="term" value="C:extracellular region"/>
    <property type="evidence" value="ECO:0007669"/>
    <property type="project" value="UniProtKB-SubCell"/>
</dbReference>
<evidence type="ECO:0000259" key="8">
    <source>
        <dbReference type="Pfam" id="PF21158"/>
    </source>
</evidence>
<dbReference type="Pfam" id="PF21158">
    <property type="entry name" value="flgK_1st_1"/>
    <property type="match status" value="1"/>
</dbReference>
<proteinExistence type="inferred from homology"/>
<dbReference type="InterPro" id="IPR053927">
    <property type="entry name" value="FlgK_helical"/>
</dbReference>
<evidence type="ECO:0000256" key="7">
    <source>
        <dbReference type="RuleBase" id="RU362065"/>
    </source>
</evidence>
<keyword evidence="5 7" id="KW-0964">Secreted</keyword>
<protein>
    <recommendedName>
        <fullName evidence="4 7">Flagellar hook-associated protein 1</fullName>
        <shortName evidence="7">HAP1</shortName>
    </recommendedName>
</protein>
<organism evidence="10 11">
    <name type="scientific">Buchnera aphidicola</name>
    <name type="common">Hyadaphis tataricae</name>
    <dbReference type="NCBI Taxonomy" id="1241859"/>
    <lineage>
        <taxon>Bacteria</taxon>
        <taxon>Pseudomonadati</taxon>
        <taxon>Pseudomonadota</taxon>
        <taxon>Gammaproteobacteria</taxon>
        <taxon>Enterobacterales</taxon>
        <taxon>Erwiniaceae</taxon>
        <taxon>Buchnera</taxon>
    </lineage>
</organism>
<dbReference type="GO" id="GO:0009424">
    <property type="term" value="C:bacterial-type flagellum hook"/>
    <property type="evidence" value="ECO:0007669"/>
    <property type="project" value="UniProtKB-UniRule"/>
</dbReference>
<keyword evidence="6 7" id="KW-0975">Bacterial flagellum</keyword>
<evidence type="ECO:0000259" key="9">
    <source>
        <dbReference type="Pfam" id="PF22638"/>
    </source>
</evidence>
<dbReference type="PANTHER" id="PTHR30033">
    <property type="entry name" value="FLAGELLAR HOOK-ASSOCIATED PROTEIN 1"/>
    <property type="match status" value="1"/>
</dbReference>
<dbReference type="InterPro" id="IPR002371">
    <property type="entry name" value="FlgK"/>
</dbReference>
<evidence type="ECO:0000256" key="4">
    <source>
        <dbReference type="ARBA" id="ARBA00016244"/>
    </source>
</evidence>
<evidence type="ECO:0000256" key="2">
    <source>
        <dbReference type="ARBA" id="ARBA00004613"/>
    </source>
</evidence>
<evidence type="ECO:0000256" key="5">
    <source>
        <dbReference type="ARBA" id="ARBA00022525"/>
    </source>
</evidence>
<comment type="subcellular location">
    <subcellularLocation>
        <location evidence="1 7">Bacterial flagellum</location>
    </subcellularLocation>
    <subcellularLocation>
        <location evidence="2 7">Secreted</location>
    </subcellularLocation>
</comment>
<dbReference type="GO" id="GO:0044780">
    <property type="term" value="P:bacterial-type flagellum assembly"/>
    <property type="evidence" value="ECO:0007669"/>
    <property type="project" value="InterPro"/>
</dbReference>
<dbReference type="InterPro" id="IPR049119">
    <property type="entry name" value="FlgK_D2-like"/>
</dbReference>
<dbReference type="PRINTS" id="PR01005">
    <property type="entry name" value="FLGHOOKAP1"/>
</dbReference>
<sequence>MSDIFNSVISGINAMKTMIDDTVEQVDHPSRNNVNKRIFVENTVQPPETSNSVKVQEIYDDYNDFIVEEKRKTNTQVKEDETTIEQLSKLEDLLGQEANTLSTAINALYEQIEIDFSDNALFAIDNNFHNAANKVTDAANKFDKKLQFLETNVKNLVIENINKVNSLIDQIENANIDIYYFPIDKSPKKIDDLINKREKLIDELSALIDIKIVKDKNNYEIYLDNNFCILDKHQKKHFIALTSSEDEKYISIGYFDEQKKQTQKIENIISTGVLGALLTFRRDELSAARNTIGQLIARFSEYMNHQLVLEADQFRRIGKPRLYISNPIVLADVANHSSHKTTAIWLASAHSQNTDYIVSFQNNHWFVTRLADHQQIQFSVINSKNGNVSIVFDDIQLSISGKPDNGDMYMVKPYSKTLEKLRLILEYADTNVLSSGHYITKNVQNNKILFKPRFFYHQDHFNLDYQTFHKSISHKCNQLKEEVPFKRNMVNILQNKRVSTLNNIEKIFQKLNYEQECYLANVRVLKVAESIFNEIVDSYS</sequence>
<dbReference type="SUPFAM" id="SSF64518">
    <property type="entry name" value="Phase 1 flagellin"/>
    <property type="match status" value="1"/>
</dbReference>
<keyword evidence="10" id="KW-0282">Flagellum</keyword>
<dbReference type="RefSeq" id="WP_158356613.1">
    <property type="nucleotide sequence ID" value="NZ_CP034873.1"/>
</dbReference>
<name>A0A4D6XYP5_9GAMM</name>
<keyword evidence="10" id="KW-0966">Cell projection</keyword>
<accession>A0A4D6XYP5</accession>
<evidence type="ECO:0000256" key="1">
    <source>
        <dbReference type="ARBA" id="ARBA00004365"/>
    </source>
</evidence>
<dbReference type="Pfam" id="PF22638">
    <property type="entry name" value="FlgK_D1"/>
    <property type="match status" value="1"/>
</dbReference>
<feature type="domain" description="Flagellar hook-associated protein FlgK helical" evidence="9">
    <location>
        <begin position="87"/>
        <end position="312"/>
    </location>
</feature>
<gene>
    <name evidence="7" type="primary">flgK</name>
    <name evidence="10" type="ORF">D9V69_01725</name>
</gene>
<dbReference type="OrthoDB" id="9802553at2"/>
<feature type="domain" description="Flagellar hook-associated protein 1 D2-like" evidence="8">
    <location>
        <begin position="339"/>
        <end position="413"/>
    </location>
</feature>
<evidence type="ECO:0000256" key="3">
    <source>
        <dbReference type="ARBA" id="ARBA00009677"/>
    </source>
</evidence>
<evidence type="ECO:0000313" key="10">
    <source>
        <dbReference type="EMBL" id="QCI21643.1"/>
    </source>
</evidence>
<keyword evidence="10" id="KW-0969">Cilium</keyword>
<reference evidence="10 11" key="2">
    <citation type="submission" date="2019-05" db="EMBL/GenBank/DDBJ databases">
        <title>Genome evolution of the obligate endosymbiont Buchnera aphidicola.</title>
        <authorList>
            <person name="Moran N.A."/>
        </authorList>
    </citation>
    <scope>NUCLEOTIDE SEQUENCE [LARGE SCALE GENOMIC DNA]</scope>
    <source>
        <strain evidence="10 11">Hta</strain>
    </source>
</reference>
<dbReference type="PANTHER" id="PTHR30033:SF2">
    <property type="entry name" value="FLAGELLAR HOOK PROTEIN"/>
    <property type="match status" value="1"/>
</dbReference>
<dbReference type="AlphaFoldDB" id="A0A4D6XYP5"/>
<dbReference type="GO" id="GO:0005198">
    <property type="term" value="F:structural molecule activity"/>
    <property type="evidence" value="ECO:0007669"/>
    <property type="project" value="UniProtKB-UniRule"/>
</dbReference>
<dbReference type="EMBL" id="CP034873">
    <property type="protein sequence ID" value="QCI21643.1"/>
    <property type="molecule type" value="Genomic_DNA"/>
</dbReference>